<feature type="transmembrane region" description="Helical" evidence="7">
    <location>
        <begin position="533"/>
        <end position="553"/>
    </location>
</feature>
<feature type="transmembrane region" description="Helical" evidence="7">
    <location>
        <begin position="12"/>
        <end position="34"/>
    </location>
</feature>
<dbReference type="EMBL" id="LAZR01000217">
    <property type="protein sequence ID" value="KKN81309.1"/>
    <property type="molecule type" value="Genomic_DNA"/>
</dbReference>
<dbReference type="PANTHER" id="PTHR33529">
    <property type="entry name" value="SLR0882 PROTEIN-RELATED"/>
    <property type="match status" value="1"/>
</dbReference>
<dbReference type="GO" id="GO:0015920">
    <property type="term" value="P:lipopolysaccharide transport"/>
    <property type="evidence" value="ECO:0007669"/>
    <property type="project" value="TreeGrafter"/>
</dbReference>
<evidence type="ECO:0008006" key="9">
    <source>
        <dbReference type="Google" id="ProtNLM"/>
    </source>
</evidence>
<evidence type="ECO:0000256" key="4">
    <source>
        <dbReference type="ARBA" id="ARBA00022989"/>
    </source>
</evidence>
<evidence type="ECO:0000256" key="2">
    <source>
        <dbReference type="ARBA" id="ARBA00022475"/>
    </source>
</evidence>
<comment type="caution">
    <text evidence="8">The sequence shown here is derived from an EMBL/GenBank/DDBJ whole genome shotgun (WGS) entry which is preliminary data.</text>
</comment>
<dbReference type="Pfam" id="PF03739">
    <property type="entry name" value="LptF_LptG"/>
    <property type="match status" value="2"/>
</dbReference>
<keyword evidence="2" id="KW-1003">Cell membrane</keyword>
<dbReference type="PANTHER" id="PTHR33529:SF6">
    <property type="entry name" value="YJGP_YJGQ FAMILY PERMEASE"/>
    <property type="match status" value="1"/>
</dbReference>
<proteinExistence type="predicted"/>
<reference evidence="8" key="1">
    <citation type="journal article" date="2015" name="Nature">
        <title>Complex archaea that bridge the gap between prokaryotes and eukaryotes.</title>
        <authorList>
            <person name="Spang A."/>
            <person name="Saw J.H."/>
            <person name="Jorgensen S.L."/>
            <person name="Zaremba-Niedzwiedzka K."/>
            <person name="Martijn J."/>
            <person name="Lind A.E."/>
            <person name="van Eijk R."/>
            <person name="Schleper C."/>
            <person name="Guy L."/>
            <person name="Ettema T.J."/>
        </authorList>
    </citation>
    <scope>NUCLEOTIDE SEQUENCE</scope>
</reference>
<sequence length="592" mass="65154">MNTLHKYLARDLLKATCISAAAFTLLMTILGLFEPMRKQGLGPRQAMALFVFTLPVMMSFTLPIAAVFAAALVYGRFSQDNELTACRASGVSTINVLKPALATGAIVTVLALALGNFVAPVLAGRAGAMFLSGAKRYFFNTLKRKGTFELDRFIIRSDQPDLQNERLVGVVGVIKPDKNEADDKARQAAAALATAEAMRSAAVTEDERNAADAKIREARMQQQQAREMRHRIEFGAAATGHLTGIKTTPEGDIYVGIYTNRAIHTDTETFSLTHLRAGGFELPPMSNPTQEKVRWYTWARLLRTVRDLTQHVEVRRELRGLRQEISLEVFSREFKAAIDAGDSYDGLESDDRSFHIRAPKAESLTPSEVRLTGSYDVVGQEKDVVVDVFRDGELEQTVTARHGRVIAKHSPVQGRTLVTIELTGFVQVRYADEPNLAPVRKHEWTQAGLPLPANIRAAQETISLADLCERPAELTGNQSIIDRVMTLRDHRMPKLVLELIAEMHERVAYGASCFMMVAMGAALGLIFRGGQVVTAFALTVVPAALVILMVFMGKELVRNPETPMLIGLAALWGGIGLISIANGLIYWRLSRQ</sequence>
<keyword evidence="3 7" id="KW-0812">Transmembrane</keyword>
<evidence type="ECO:0000256" key="3">
    <source>
        <dbReference type="ARBA" id="ARBA00022692"/>
    </source>
</evidence>
<keyword evidence="6" id="KW-0175">Coiled coil</keyword>
<dbReference type="AlphaFoldDB" id="A0A0F9TPT3"/>
<evidence type="ECO:0000256" key="7">
    <source>
        <dbReference type="SAM" id="Phobius"/>
    </source>
</evidence>
<protein>
    <recommendedName>
        <fullName evidence="9">LptF/LptG family permease</fullName>
    </recommendedName>
</protein>
<gene>
    <name evidence="8" type="ORF">LCGC14_0321460</name>
</gene>
<dbReference type="GO" id="GO:0043190">
    <property type="term" value="C:ATP-binding cassette (ABC) transporter complex"/>
    <property type="evidence" value="ECO:0007669"/>
    <property type="project" value="TreeGrafter"/>
</dbReference>
<comment type="subcellular location">
    <subcellularLocation>
        <location evidence="1">Cell membrane</location>
        <topology evidence="1">Multi-pass membrane protein</topology>
    </subcellularLocation>
</comment>
<evidence type="ECO:0000256" key="1">
    <source>
        <dbReference type="ARBA" id="ARBA00004651"/>
    </source>
</evidence>
<name>A0A0F9TPT3_9ZZZZ</name>
<keyword evidence="5 7" id="KW-0472">Membrane</keyword>
<feature type="coiled-coil region" evidence="6">
    <location>
        <begin position="178"/>
        <end position="228"/>
    </location>
</feature>
<evidence type="ECO:0000256" key="5">
    <source>
        <dbReference type="ARBA" id="ARBA00023136"/>
    </source>
</evidence>
<evidence type="ECO:0000256" key="6">
    <source>
        <dbReference type="SAM" id="Coils"/>
    </source>
</evidence>
<feature type="transmembrane region" description="Helical" evidence="7">
    <location>
        <begin position="565"/>
        <end position="587"/>
    </location>
</feature>
<keyword evidence="4 7" id="KW-1133">Transmembrane helix</keyword>
<evidence type="ECO:0000313" key="8">
    <source>
        <dbReference type="EMBL" id="KKN81309.1"/>
    </source>
</evidence>
<dbReference type="InterPro" id="IPR005495">
    <property type="entry name" value="LptG/LptF_permease"/>
</dbReference>
<feature type="transmembrane region" description="Helical" evidence="7">
    <location>
        <begin position="507"/>
        <end position="527"/>
    </location>
</feature>
<accession>A0A0F9TPT3</accession>
<feature type="transmembrane region" description="Helical" evidence="7">
    <location>
        <begin position="100"/>
        <end position="123"/>
    </location>
</feature>
<feature type="transmembrane region" description="Helical" evidence="7">
    <location>
        <begin position="46"/>
        <end position="74"/>
    </location>
</feature>
<organism evidence="8">
    <name type="scientific">marine sediment metagenome</name>
    <dbReference type="NCBI Taxonomy" id="412755"/>
    <lineage>
        <taxon>unclassified sequences</taxon>
        <taxon>metagenomes</taxon>
        <taxon>ecological metagenomes</taxon>
    </lineage>
</organism>